<dbReference type="PANTHER" id="PTHR31234:SF55">
    <property type="entry name" value="LATE EMBRYOGENESIS ABUNDANT (LEA) HYDROXYPROLINE-RICH GLYCOPROTEIN FAMILY"/>
    <property type="match status" value="1"/>
</dbReference>
<reference evidence="4 5" key="1">
    <citation type="journal article" date="2024" name="Plant J.">
        <title>Genome sequences and population genomics reveal climatic adaptation and genomic divergence between two closely related sweetgum species.</title>
        <authorList>
            <person name="Xu W.Q."/>
            <person name="Ren C.Q."/>
            <person name="Zhang X.Y."/>
            <person name="Comes H.P."/>
            <person name="Liu X.H."/>
            <person name="Li Y.G."/>
            <person name="Kettle C.J."/>
            <person name="Jalonen R."/>
            <person name="Gaisberger H."/>
            <person name="Ma Y.Z."/>
            <person name="Qiu Y.X."/>
        </authorList>
    </citation>
    <scope>NUCLEOTIDE SEQUENCE [LARGE SCALE GENOMIC DNA]</scope>
    <source>
        <strain evidence="4">Hangzhou</strain>
    </source>
</reference>
<evidence type="ECO:0000256" key="2">
    <source>
        <dbReference type="ARBA" id="ARBA00023136"/>
    </source>
</evidence>
<feature type="transmembrane region" description="Helical" evidence="3">
    <location>
        <begin position="12"/>
        <end position="30"/>
    </location>
</feature>
<evidence type="ECO:0008006" key="6">
    <source>
        <dbReference type="Google" id="ProtNLM"/>
    </source>
</evidence>
<keyword evidence="2 3" id="KW-0472">Membrane</keyword>
<keyword evidence="3" id="KW-1133">Transmembrane helix</keyword>
<evidence type="ECO:0000313" key="5">
    <source>
        <dbReference type="Proteomes" id="UP001415857"/>
    </source>
</evidence>
<dbReference type="GO" id="GO:0098542">
    <property type="term" value="P:defense response to other organism"/>
    <property type="evidence" value="ECO:0007669"/>
    <property type="project" value="InterPro"/>
</dbReference>
<keyword evidence="5" id="KW-1185">Reference proteome</keyword>
<dbReference type="EMBL" id="JBBPBK010000001">
    <property type="protein sequence ID" value="KAK9292243.1"/>
    <property type="molecule type" value="Genomic_DNA"/>
</dbReference>
<evidence type="ECO:0000256" key="1">
    <source>
        <dbReference type="ARBA" id="ARBA00004370"/>
    </source>
</evidence>
<evidence type="ECO:0000313" key="4">
    <source>
        <dbReference type="EMBL" id="KAK9292243.1"/>
    </source>
</evidence>
<dbReference type="Proteomes" id="UP001415857">
    <property type="component" value="Unassembled WGS sequence"/>
</dbReference>
<comment type="caution">
    <text evidence="4">The sequence shown here is derived from an EMBL/GenBank/DDBJ whole genome shotgun (WGS) entry which is preliminary data.</text>
</comment>
<protein>
    <recommendedName>
        <fullName evidence="6">Late embryogenesis abundant protein LEA-2 subgroup domain-containing protein</fullName>
    </recommendedName>
</protein>
<organism evidence="4 5">
    <name type="scientific">Liquidambar formosana</name>
    <name type="common">Formosan gum</name>
    <dbReference type="NCBI Taxonomy" id="63359"/>
    <lineage>
        <taxon>Eukaryota</taxon>
        <taxon>Viridiplantae</taxon>
        <taxon>Streptophyta</taxon>
        <taxon>Embryophyta</taxon>
        <taxon>Tracheophyta</taxon>
        <taxon>Spermatophyta</taxon>
        <taxon>Magnoliopsida</taxon>
        <taxon>eudicotyledons</taxon>
        <taxon>Gunneridae</taxon>
        <taxon>Pentapetalae</taxon>
        <taxon>Saxifragales</taxon>
        <taxon>Altingiaceae</taxon>
        <taxon>Liquidambar</taxon>
    </lineage>
</organism>
<dbReference type="GO" id="GO:0005886">
    <property type="term" value="C:plasma membrane"/>
    <property type="evidence" value="ECO:0007669"/>
    <property type="project" value="TreeGrafter"/>
</dbReference>
<gene>
    <name evidence="4" type="ORF">L1049_020207</name>
</gene>
<comment type="subcellular location">
    <subcellularLocation>
        <location evidence="1">Membrane</location>
    </subcellularLocation>
</comment>
<dbReference type="PANTHER" id="PTHR31234">
    <property type="entry name" value="LATE EMBRYOGENESIS ABUNDANT (LEA) HYDROXYPROLINE-RICH GLYCOPROTEIN FAMILY"/>
    <property type="match status" value="1"/>
</dbReference>
<dbReference type="AlphaFoldDB" id="A0AAP0S9I1"/>
<dbReference type="InterPro" id="IPR044839">
    <property type="entry name" value="NDR1-like"/>
</dbReference>
<keyword evidence="3" id="KW-0812">Transmembrane</keyword>
<name>A0AAP0S9I1_LIQFO</name>
<evidence type="ECO:0000256" key="3">
    <source>
        <dbReference type="SAM" id="Phobius"/>
    </source>
</evidence>
<sequence>MADQTRRNKIIKCSIIVAIIVVLIAVYLIIVKTIQPRPPRFRVTSVLVSPLNVTALNNNSTSQQITTAWRIDFLITNPHKWESMSYEQVEASVYYRNNFLSSTIILPFNQDRKEELGRRVTVAASSLEVNNGVMNAIAADMSRGAVGFNVMVAARVRVDRSYSWRQKMRGMRVTCEDVKVGLWSHTTAGTMLGEPTPCNVHL</sequence>
<proteinExistence type="predicted"/>
<accession>A0AAP0S9I1</accession>